<evidence type="ECO:0000313" key="2">
    <source>
        <dbReference type="Proteomes" id="UP000194260"/>
    </source>
</evidence>
<name>A0A1X9SX68_9BACT</name>
<reference evidence="2" key="1">
    <citation type="journal article" date="2017" name="Genome Biol. Evol.">
        <title>Comparative Genomic Analysis Identifies a Campylobacter Clade Deficient in Selenium Metabolism.</title>
        <authorList>
            <person name="Miller W.G."/>
            <person name="Yee E."/>
            <person name="Lopes B.S."/>
            <person name="Chapman M.H."/>
            <person name="Huynh S."/>
            <person name="Bono J.L."/>
            <person name="Parker C.T."/>
            <person name="Strachan N.J.C."/>
            <person name="Forbes K.J."/>
        </authorList>
    </citation>
    <scope>NUCLEOTIDE SEQUENCE [LARGE SCALE GENOMIC DNA]</scope>
    <source>
        <strain evidence="2">RM6137</strain>
    </source>
</reference>
<dbReference type="KEGG" id="camy:CSUIS_1060"/>
<accession>A0A1X9SX68</accession>
<dbReference type="EMBL" id="CP018789">
    <property type="protein sequence ID" value="ARR00872.1"/>
    <property type="molecule type" value="Genomic_DNA"/>
</dbReference>
<gene>
    <name evidence="1" type="ORF">CSUIS_1060</name>
</gene>
<dbReference type="Proteomes" id="UP000194260">
    <property type="component" value="Chromosome"/>
</dbReference>
<sequence>MYWQDTQIAVVEYDGRFFALNGWNDECFDRCWECSSNDGKRFDSIVGDKTYKIWNDENGVRLEANCFEAKEGIEYMYKVLVPYSGAANSLNGEILRAVLSIDNCEARMSGAIKFLQSHIDDEYTLKLLNHIKDGDRVKFSEFKSRVESDIYAKFLANEFVDNFEDFEDLAD</sequence>
<evidence type="ECO:0000313" key="1">
    <source>
        <dbReference type="EMBL" id="ARR00872.1"/>
    </source>
</evidence>
<proteinExistence type="predicted"/>
<dbReference type="AlphaFoldDB" id="A0A1X9SX68"/>
<organism evidence="1 2">
    <name type="scientific">Campylobacter porcelli</name>
    <dbReference type="NCBI Taxonomy" id="1660073"/>
    <lineage>
        <taxon>Bacteria</taxon>
        <taxon>Pseudomonadati</taxon>
        <taxon>Campylobacterota</taxon>
        <taxon>Epsilonproteobacteria</taxon>
        <taxon>Campylobacterales</taxon>
        <taxon>Campylobacteraceae</taxon>
        <taxon>Campylobacter</taxon>
    </lineage>
</organism>
<dbReference type="RefSeq" id="WP_086297641.1">
    <property type="nucleotide sequence ID" value="NZ_CP018789.1"/>
</dbReference>
<protein>
    <submittedName>
        <fullName evidence="1">Uncharacterized protein</fullName>
    </submittedName>
</protein>